<evidence type="ECO:0000313" key="3">
    <source>
        <dbReference type="Proteomes" id="UP000053091"/>
    </source>
</evidence>
<dbReference type="SUPFAM" id="SSF51735">
    <property type="entry name" value="NAD(P)-binding Rossmann-fold domains"/>
    <property type="match status" value="1"/>
</dbReference>
<dbReference type="PATRIC" id="fig|1678841.3.peg.2515"/>
<organism evidence="2">
    <name type="scientific">Lentimicrobium saccharophilum</name>
    <dbReference type="NCBI Taxonomy" id="1678841"/>
    <lineage>
        <taxon>Bacteria</taxon>
        <taxon>Pseudomonadati</taxon>
        <taxon>Bacteroidota</taxon>
        <taxon>Bacteroidia</taxon>
        <taxon>Bacteroidales</taxon>
        <taxon>Lentimicrobiaceae</taxon>
        <taxon>Lentimicrobium</taxon>
    </lineage>
</organism>
<name>A0A0S7C2S2_9BACT</name>
<feature type="domain" description="NAD-dependent epimerase/dehydratase" evidence="1">
    <location>
        <begin position="2"/>
        <end position="238"/>
    </location>
</feature>
<dbReference type="AlphaFoldDB" id="A0A0S7C2S2"/>
<dbReference type="InterPro" id="IPR001509">
    <property type="entry name" value="Epimerase_deHydtase"/>
</dbReference>
<dbReference type="Pfam" id="PF01370">
    <property type="entry name" value="Epimerase"/>
    <property type="match status" value="1"/>
</dbReference>
<gene>
    <name evidence="2" type="ORF">TBC1_112245</name>
</gene>
<sequence>MILVTGATGLVGSYLLYNLLQKDEPVRALLFNQNSLNRTRRIFESLGADAGAMLAKVEWVEGDVLDVLAIEKAMEGVNKVYHCAAIVSFDPRDHAQMMKINVEGTANVVNAALEAGVEKLCHVSSIAALGRTENSPVIDEKSQFKTGKYNSKYSLSKYMAEREVWRGTAEGLNAVIVNPSIILGYGHPEKGSTKMFTTIYSNSLFYGQGINGFVGVEDVVRAMTGLMESQVKNERFVVSAGDFSYKEVFSMIARGFGKPEPKWPVPSFLLEIVWRFEWLRGKLTGAKPLITRETARTSRGNYQYASKKLHCTLKFEYTPLEDTIMRTCRLIKNDIEKGRA</sequence>
<dbReference type="RefSeq" id="WP_062042282.1">
    <property type="nucleotide sequence ID" value="NZ_DF968182.1"/>
</dbReference>
<accession>A0A0S7C2S2</accession>
<dbReference type="InterPro" id="IPR051783">
    <property type="entry name" value="NAD(P)-dependent_oxidoreduct"/>
</dbReference>
<dbReference type="OrthoDB" id="596910at2"/>
<reference evidence="2" key="1">
    <citation type="journal article" date="2015" name="Genome Announc.">
        <title>Draft Genome Sequence of Bacteroidales Strain TBC1, a Novel Isolate from a Methanogenic Wastewater Treatment System.</title>
        <authorList>
            <person name="Tourlousse D.M."/>
            <person name="Matsuura N."/>
            <person name="Sun L."/>
            <person name="Toyonaga M."/>
            <person name="Kuroda K."/>
            <person name="Ohashi A."/>
            <person name="Cruz R."/>
            <person name="Yamaguchi T."/>
            <person name="Sekiguchi Y."/>
        </authorList>
    </citation>
    <scope>NUCLEOTIDE SEQUENCE [LARGE SCALE GENOMIC DNA]</scope>
    <source>
        <strain evidence="2">TBC1</strain>
    </source>
</reference>
<dbReference type="PANTHER" id="PTHR48079">
    <property type="entry name" value="PROTEIN YEEZ"/>
    <property type="match status" value="1"/>
</dbReference>
<protein>
    <submittedName>
        <fullName evidence="2">Nucleoside-diphosphate-sugar epimerase</fullName>
    </submittedName>
</protein>
<dbReference type="EMBL" id="DF968182">
    <property type="protein sequence ID" value="GAP44084.1"/>
    <property type="molecule type" value="Genomic_DNA"/>
</dbReference>
<dbReference type="STRING" id="1678841.TBC1_112245"/>
<proteinExistence type="predicted"/>
<dbReference type="Gene3D" id="3.40.50.720">
    <property type="entry name" value="NAD(P)-binding Rossmann-like Domain"/>
    <property type="match status" value="1"/>
</dbReference>
<dbReference type="GO" id="GO:0004029">
    <property type="term" value="F:aldehyde dehydrogenase (NAD+) activity"/>
    <property type="evidence" value="ECO:0007669"/>
    <property type="project" value="TreeGrafter"/>
</dbReference>
<keyword evidence="3" id="KW-1185">Reference proteome</keyword>
<evidence type="ECO:0000259" key="1">
    <source>
        <dbReference type="Pfam" id="PF01370"/>
    </source>
</evidence>
<dbReference type="InterPro" id="IPR036291">
    <property type="entry name" value="NAD(P)-bd_dom_sf"/>
</dbReference>
<dbReference type="Proteomes" id="UP000053091">
    <property type="component" value="Unassembled WGS sequence"/>
</dbReference>
<dbReference type="PANTHER" id="PTHR48079:SF6">
    <property type="entry name" value="NAD(P)-BINDING DOMAIN-CONTAINING PROTEIN-RELATED"/>
    <property type="match status" value="1"/>
</dbReference>
<dbReference type="GO" id="GO:0005737">
    <property type="term" value="C:cytoplasm"/>
    <property type="evidence" value="ECO:0007669"/>
    <property type="project" value="TreeGrafter"/>
</dbReference>
<evidence type="ECO:0000313" key="2">
    <source>
        <dbReference type="EMBL" id="GAP44084.1"/>
    </source>
</evidence>